<reference evidence="2" key="1">
    <citation type="journal article" date="2023" name="G3 (Bethesda)">
        <title>Whole genome assembly and annotation of the endangered Caribbean coral Acropora cervicornis.</title>
        <authorList>
            <person name="Selwyn J.D."/>
            <person name="Vollmer S.V."/>
        </authorList>
    </citation>
    <scope>NUCLEOTIDE SEQUENCE</scope>
    <source>
        <strain evidence="2">K2</strain>
    </source>
</reference>
<gene>
    <name evidence="2" type="ORF">P5673_022876</name>
</gene>
<name>A0AAD9Q724_ACRCE</name>
<dbReference type="Proteomes" id="UP001249851">
    <property type="component" value="Unassembled WGS sequence"/>
</dbReference>
<evidence type="ECO:0000313" key="3">
    <source>
        <dbReference type="Proteomes" id="UP001249851"/>
    </source>
</evidence>
<feature type="compositionally biased region" description="Basic and acidic residues" evidence="1">
    <location>
        <begin position="265"/>
        <end position="278"/>
    </location>
</feature>
<proteinExistence type="predicted"/>
<dbReference type="EMBL" id="JARQWQ010000062">
    <property type="protein sequence ID" value="KAK2555535.1"/>
    <property type="molecule type" value="Genomic_DNA"/>
</dbReference>
<sequence>MQYYASPVRKKKDIPSESHKAKHILVCLNQPYTPNTTKGLLVIGKYFSLKLFCVKGFHHSSLPRNPLVESQPVKALNAGIAVQTLLPSFSATRWTVTNPIFDTCLKLDFVALYCLVGLDCRIHVRYKALKRNNCFRFLVWDCLELACAESVKQTTGFTVYCRERCDVHGHGTADNLMDHFTTCARKIALTVSVFFRVKILQNEPAISSASAFFLRNALPTIPKRVTDVPPQPNSPPYTVPSKAIVVPVESRNVRSDAQRLCGELELRQPTDREAEHLSSAHTPSYGLTL</sequence>
<organism evidence="2 3">
    <name type="scientific">Acropora cervicornis</name>
    <name type="common">Staghorn coral</name>
    <dbReference type="NCBI Taxonomy" id="6130"/>
    <lineage>
        <taxon>Eukaryota</taxon>
        <taxon>Metazoa</taxon>
        <taxon>Cnidaria</taxon>
        <taxon>Anthozoa</taxon>
        <taxon>Hexacorallia</taxon>
        <taxon>Scleractinia</taxon>
        <taxon>Astrocoeniina</taxon>
        <taxon>Acroporidae</taxon>
        <taxon>Acropora</taxon>
    </lineage>
</organism>
<accession>A0AAD9Q724</accession>
<reference evidence="2" key="2">
    <citation type="journal article" date="2023" name="Science">
        <title>Genomic signatures of disease resistance in endangered staghorn corals.</title>
        <authorList>
            <person name="Vollmer S.V."/>
            <person name="Selwyn J.D."/>
            <person name="Despard B.A."/>
            <person name="Roesel C.L."/>
        </authorList>
    </citation>
    <scope>NUCLEOTIDE SEQUENCE</scope>
    <source>
        <strain evidence="2">K2</strain>
    </source>
</reference>
<protein>
    <submittedName>
        <fullName evidence="2">Uncharacterized protein</fullName>
    </submittedName>
</protein>
<evidence type="ECO:0000256" key="1">
    <source>
        <dbReference type="SAM" id="MobiDB-lite"/>
    </source>
</evidence>
<evidence type="ECO:0000313" key="2">
    <source>
        <dbReference type="EMBL" id="KAK2555535.1"/>
    </source>
</evidence>
<feature type="region of interest" description="Disordered" evidence="1">
    <location>
        <begin position="265"/>
        <end position="289"/>
    </location>
</feature>
<dbReference type="AlphaFoldDB" id="A0AAD9Q724"/>
<feature type="compositionally biased region" description="Polar residues" evidence="1">
    <location>
        <begin position="279"/>
        <end position="289"/>
    </location>
</feature>
<keyword evidence="3" id="KW-1185">Reference proteome</keyword>
<comment type="caution">
    <text evidence="2">The sequence shown here is derived from an EMBL/GenBank/DDBJ whole genome shotgun (WGS) entry which is preliminary data.</text>
</comment>